<dbReference type="Gene3D" id="3.20.20.220">
    <property type="match status" value="1"/>
</dbReference>
<evidence type="ECO:0000256" key="2">
    <source>
        <dbReference type="ARBA" id="ARBA00004777"/>
    </source>
</evidence>
<comment type="pathway">
    <text evidence="2 9">One-carbon metabolism; tetrahydrofolate interconversion.</text>
</comment>
<keyword evidence="6 9" id="KW-0560">Oxidoreductase</keyword>
<proteinExistence type="inferred from homology"/>
<reference evidence="10 11" key="1">
    <citation type="journal article" date="2017" name="Front. Microbiol.">
        <title>Genome Sequence of Desulfurella amilsii Strain TR1 and Comparative Genomics of Desulfurellaceae Family.</title>
        <authorList>
            <person name="Florentino A.P."/>
            <person name="Stams A.J."/>
            <person name="Sanchez-Andrea I."/>
        </authorList>
    </citation>
    <scope>NUCLEOTIDE SEQUENCE [LARGE SCALE GENOMIC DNA]</scope>
    <source>
        <strain evidence="10 11">TR1</strain>
    </source>
</reference>
<dbReference type="GO" id="GO:0106312">
    <property type="term" value="F:methylenetetrahydrofolate reductase (NADH) activity"/>
    <property type="evidence" value="ECO:0007669"/>
    <property type="project" value="UniProtKB-EC"/>
</dbReference>
<evidence type="ECO:0000256" key="3">
    <source>
        <dbReference type="ARBA" id="ARBA00006743"/>
    </source>
</evidence>
<dbReference type="GO" id="GO:0009086">
    <property type="term" value="P:methionine biosynthetic process"/>
    <property type="evidence" value="ECO:0007669"/>
    <property type="project" value="TreeGrafter"/>
</dbReference>
<dbReference type="EMBL" id="MDSU01000001">
    <property type="protein sequence ID" value="OSS42928.1"/>
    <property type="molecule type" value="Genomic_DNA"/>
</dbReference>
<evidence type="ECO:0000256" key="7">
    <source>
        <dbReference type="ARBA" id="ARBA00034478"/>
    </source>
</evidence>
<evidence type="ECO:0000256" key="9">
    <source>
        <dbReference type="RuleBase" id="RU003862"/>
    </source>
</evidence>
<protein>
    <recommendedName>
        <fullName evidence="9">Methylenetetrahydrofolate reductase</fullName>
    </recommendedName>
</protein>
<evidence type="ECO:0000256" key="1">
    <source>
        <dbReference type="ARBA" id="ARBA00001974"/>
    </source>
</evidence>
<evidence type="ECO:0000313" key="10">
    <source>
        <dbReference type="EMBL" id="OSS42928.1"/>
    </source>
</evidence>
<evidence type="ECO:0000256" key="8">
    <source>
        <dbReference type="ARBA" id="ARBA00048628"/>
    </source>
</evidence>
<dbReference type="InterPro" id="IPR003171">
    <property type="entry name" value="Mehydrof_redctse-like"/>
</dbReference>
<dbReference type="PANTHER" id="PTHR45754">
    <property type="entry name" value="METHYLENETETRAHYDROFOLATE REDUCTASE"/>
    <property type="match status" value="1"/>
</dbReference>
<dbReference type="GO" id="GO:0035999">
    <property type="term" value="P:tetrahydrofolate interconversion"/>
    <property type="evidence" value="ECO:0007669"/>
    <property type="project" value="UniProtKB-UniPathway"/>
</dbReference>
<dbReference type="STRING" id="1562698.DESAMIL20_36"/>
<dbReference type="SUPFAM" id="SSF51730">
    <property type="entry name" value="FAD-linked oxidoreductase"/>
    <property type="match status" value="1"/>
</dbReference>
<evidence type="ECO:0000256" key="6">
    <source>
        <dbReference type="ARBA" id="ARBA00023002"/>
    </source>
</evidence>
<dbReference type="Pfam" id="PF02219">
    <property type="entry name" value="MTHFR"/>
    <property type="match status" value="1"/>
</dbReference>
<dbReference type="PANTHER" id="PTHR45754:SF3">
    <property type="entry name" value="METHYLENETETRAHYDROFOLATE REDUCTASE (NADPH)"/>
    <property type="match status" value="1"/>
</dbReference>
<comment type="cofactor">
    <cofactor evidence="1 9">
        <name>FAD</name>
        <dbReference type="ChEBI" id="CHEBI:57692"/>
    </cofactor>
</comment>
<comment type="catalytic activity">
    <reaction evidence="8">
        <text>(6S)-5-methyl-5,6,7,8-tetrahydrofolate + NAD(+) = (6R)-5,10-methylene-5,6,7,8-tetrahydrofolate + NADH + H(+)</text>
        <dbReference type="Rhea" id="RHEA:19821"/>
        <dbReference type="ChEBI" id="CHEBI:15378"/>
        <dbReference type="ChEBI" id="CHEBI:15636"/>
        <dbReference type="ChEBI" id="CHEBI:18608"/>
        <dbReference type="ChEBI" id="CHEBI:57540"/>
        <dbReference type="ChEBI" id="CHEBI:57945"/>
        <dbReference type="EC" id="1.5.1.54"/>
    </reaction>
    <physiologicalReaction direction="right-to-left" evidence="8">
        <dbReference type="Rhea" id="RHEA:19823"/>
    </physiologicalReaction>
</comment>
<accession>A0A1X4XZH9</accession>
<comment type="pathway">
    <text evidence="7">Amino-acid biosynthesis; L-methionine biosynthesis via de novo pathway.</text>
</comment>
<dbReference type="CDD" id="cd00537">
    <property type="entry name" value="MTHFR"/>
    <property type="match status" value="1"/>
</dbReference>
<dbReference type="GO" id="GO:0071949">
    <property type="term" value="F:FAD binding"/>
    <property type="evidence" value="ECO:0007669"/>
    <property type="project" value="TreeGrafter"/>
</dbReference>
<dbReference type="OrthoDB" id="9803687at2"/>
<organism evidence="10 11">
    <name type="scientific">Desulfurella amilsii</name>
    <dbReference type="NCBI Taxonomy" id="1562698"/>
    <lineage>
        <taxon>Bacteria</taxon>
        <taxon>Pseudomonadati</taxon>
        <taxon>Campylobacterota</taxon>
        <taxon>Desulfurellia</taxon>
        <taxon>Desulfurellales</taxon>
        <taxon>Desulfurellaceae</taxon>
        <taxon>Desulfurella</taxon>
    </lineage>
</organism>
<comment type="similarity">
    <text evidence="3 9">Belongs to the methylenetetrahydrofolate reductase family.</text>
</comment>
<sequence>MSFASLIGKKKLLTIEFNPPKNTDISKFILELEQFRGIIDAINVTDSPMAKPRMNSIVSSNFIKHISEPIFNLTCRDKNKIALKSDLLAASALGLKNILAITGDPTKDSNSVYKINVFELIELIQSLNEQFNINFFIGCASDIPKLNTIFSIKARLKRKTDLGVKFVITQPVFSQDDLERFLEATSQMSIYKIIGIMPILSYKSAMYLNNNVKGVNIPKSILSKFENASKEDSRLIAFDLHEKLLNDISNLLPYIEGLHIMKLDYEIVNLTKKYLEV</sequence>
<keyword evidence="5 9" id="KW-0274">FAD</keyword>
<evidence type="ECO:0000256" key="5">
    <source>
        <dbReference type="ARBA" id="ARBA00022827"/>
    </source>
</evidence>
<evidence type="ECO:0000313" key="11">
    <source>
        <dbReference type="Proteomes" id="UP000194141"/>
    </source>
</evidence>
<evidence type="ECO:0000256" key="4">
    <source>
        <dbReference type="ARBA" id="ARBA00022630"/>
    </source>
</evidence>
<gene>
    <name evidence="10" type="ORF">DESAMIL20_36</name>
</gene>
<dbReference type="InterPro" id="IPR029041">
    <property type="entry name" value="FAD-linked_oxidoreductase-like"/>
</dbReference>
<comment type="caution">
    <text evidence="10">The sequence shown here is derived from an EMBL/GenBank/DDBJ whole genome shotgun (WGS) entry which is preliminary data.</text>
</comment>
<dbReference type="RefSeq" id="WP_086032860.1">
    <property type="nucleotide sequence ID" value="NZ_MDSU01000001.1"/>
</dbReference>
<dbReference type="GO" id="GO:0005829">
    <property type="term" value="C:cytosol"/>
    <property type="evidence" value="ECO:0007669"/>
    <property type="project" value="TreeGrafter"/>
</dbReference>
<dbReference type="Proteomes" id="UP000194141">
    <property type="component" value="Unassembled WGS sequence"/>
</dbReference>
<dbReference type="AlphaFoldDB" id="A0A1X4XZH9"/>
<keyword evidence="11" id="KW-1185">Reference proteome</keyword>
<dbReference type="UniPathway" id="UPA00193"/>
<name>A0A1X4XZH9_9BACT</name>
<keyword evidence="4 9" id="KW-0285">Flavoprotein</keyword>